<proteinExistence type="predicted"/>
<keyword evidence="1" id="KW-0812">Transmembrane</keyword>
<comment type="caution">
    <text evidence="2">The sequence shown here is derived from an EMBL/GenBank/DDBJ whole genome shotgun (WGS) entry which is preliminary data.</text>
</comment>
<keyword evidence="1" id="KW-1133">Transmembrane helix</keyword>
<dbReference type="EMBL" id="JAYGJQ010000001">
    <property type="protein sequence ID" value="MEA9354802.1"/>
    <property type="molecule type" value="Genomic_DNA"/>
</dbReference>
<sequence length="147" mass="16726">MNTIVTILNSLKIDQTFLIQFVLFVVFFNIIAPVLFKRLQEVLDLREQKTTKLDSHANHVYRQADDLAVQYKNSIEKTHTDSQAVATKKKSEIAAKEKAIFDSAEEKLTGEYEGKRSSLLKDLADKRITVLAEAEKLSNTLVEKLTK</sequence>
<dbReference type="Proteomes" id="UP001302274">
    <property type="component" value="Unassembled WGS sequence"/>
</dbReference>
<organism evidence="2 3">
    <name type="scientific">Bacteriovorax antarcticus</name>
    <dbReference type="NCBI Taxonomy" id="3088717"/>
    <lineage>
        <taxon>Bacteria</taxon>
        <taxon>Pseudomonadati</taxon>
        <taxon>Bdellovibrionota</taxon>
        <taxon>Bacteriovoracia</taxon>
        <taxon>Bacteriovoracales</taxon>
        <taxon>Bacteriovoracaceae</taxon>
        <taxon>Bacteriovorax</taxon>
    </lineage>
</organism>
<name>A0ABU5VP33_9BACT</name>
<keyword evidence="3" id="KW-1185">Reference proteome</keyword>
<accession>A0ABU5VP33</accession>
<dbReference type="RefSeq" id="WP_323574291.1">
    <property type="nucleotide sequence ID" value="NZ_JAYGJQ010000001.1"/>
</dbReference>
<evidence type="ECO:0000256" key="1">
    <source>
        <dbReference type="SAM" id="Phobius"/>
    </source>
</evidence>
<gene>
    <name evidence="2" type="ORF">SHI21_01220</name>
</gene>
<keyword evidence="1" id="KW-0472">Membrane</keyword>
<evidence type="ECO:0000313" key="2">
    <source>
        <dbReference type="EMBL" id="MEA9354802.1"/>
    </source>
</evidence>
<reference evidence="2 3" key="1">
    <citation type="submission" date="2023-11" db="EMBL/GenBank/DDBJ databases">
        <title>A Novel Polar Bacteriovorax (B. antarcticus) Isolated from the Biocrust in Antarctica.</title>
        <authorList>
            <person name="Mun W."/>
            <person name="Choi S.Y."/>
            <person name="Mitchell R.J."/>
        </authorList>
    </citation>
    <scope>NUCLEOTIDE SEQUENCE [LARGE SCALE GENOMIC DNA]</scope>
    <source>
        <strain evidence="2 3">PP10</strain>
    </source>
</reference>
<protein>
    <submittedName>
        <fullName evidence="2">Uncharacterized protein</fullName>
    </submittedName>
</protein>
<evidence type="ECO:0000313" key="3">
    <source>
        <dbReference type="Proteomes" id="UP001302274"/>
    </source>
</evidence>
<feature type="transmembrane region" description="Helical" evidence="1">
    <location>
        <begin position="17"/>
        <end position="36"/>
    </location>
</feature>